<proteinExistence type="predicted"/>
<name>A0A511HLY8_9BACT</name>
<organism evidence="2 3">
    <name type="scientific">Myxococcus virescens</name>
    <dbReference type="NCBI Taxonomy" id="83456"/>
    <lineage>
        <taxon>Bacteria</taxon>
        <taxon>Pseudomonadati</taxon>
        <taxon>Myxococcota</taxon>
        <taxon>Myxococcia</taxon>
        <taxon>Myxococcales</taxon>
        <taxon>Cystobacterineae</taxon>
        <taxon>Myxococcaceae</taxon>
        <taxon>Myxococcus</taxon>
    </lineage>
</organism>
<accession>A0A511HLY8</accession>
<comment type="caution">
    <text evidence="2">The sequence shown here is derived from an EMBL/GenBank/DDBJ whole genome shotgun (WGS) entry which is preliminary data.</text>
</comment>
<dbReference type="AlphaFoldDB" id="A0A511HLY8"/>
<reference evidence="2 3" key="1">
    <citation type="submission" date="2019-07" db="EMBL/GenBank/DDBJ databases">
        <title>Whole genome shotgun sequence of Myxococcus virescens NBRC 100334.</title>
        <authorList>
            <person name="Hosoyama A."/>
            <person name="Uohara A."/>
            <person name="Ohji S."/>
            <person name="Ichikawa N."/>
        </authorList>
    </citation>
    <scope>NUCLEOTIDE SEQUENCE [LARGE SCALE GENOMIC DNA]</scope>
    <source>
        <strain evidence="2 3">NBRC 100334</strain>
    </source>
</reference>
<evidence type="ECO:0000313" key="3">
    <source>
        <dbReference type="Proteomes" id="UP000321224"/>
    </source>
</evidence>
<evidence type="ECO:0000313" key="2">
    <source>
        <dbReference type="EMBL" id="GEL74404.1"/>
    </source>
</evidence>
<feature type="domain" description="Lantibiotic dehydratase N-terminal" evidence="1">
    <location>
        <begin position="93"/>
        <end position="727"/>
    </location>
</feature>
<dbReference type="EMBL" id="BJVY01000047">
    <property type="protein sequence ID" value="GEL74404.1"/>
    <property type="molecule type" value="Genomic_DNA"/>
</dbReference>
<evidence type="ECO:0000259" key="1">
    <source>
        <dbReference type="Pfam" id="PF04738"/>
    </source>
</evidence>
<dbReference type="Proteomes" id="UP000321224">
    <property type="component" value="Unassembled WGS sequence"/>
</dbReference>
<sequence length="778" mass="84832">MTGVSEPLDSTKPDAPALVSLAPGMALWPWAALRGAGFPAQDALRLAAPTAASAADTWLASGLETPGDALRTAFDSDLLGISAALRSLAGESHLREALLWQNRHAYKTGVEPLAALPATARNSKARQRERLVASYVQRYSTKNDTIGFFGPVGWARLSPSNEGLRWTPGQRLVSRRAVYFETWCLDALSAALARDASLRHWAPPRLLPYFRLEGHVLHGPMPTPVELSPEQALLLSRCDGSASAASIARELTAGDSPAFASQDEIFTALEQAVGFGVLVWGWEVPLVIRPEVVLRGALMAIEDADARARALAPLERLERARAGVEAAAGTPTALDAAVAELEAVFQEVTGAPPTRAAGQTYASRTLIYEDCARDGDLVLGAPVIGRLGAVLELVLTGARWLVGEVTRGTRAGLDALFDRLSEGGAPVSLTALQLAFVQGLKDPASEAELMPVAKAVAEHRRRWRELFALEPEVRRQTRTVDSLRPRVLEAFGEVGPAWRSRWHASPDVMIDAASEEAVRAGDYQLVLGELHLCNSISSLFVEQHPAPEELFALAERCASGADVVPVFPKSEWSQRTLPCLFPRDSLYYLSGQEPPPQPGARALRVGDMVVERRDGTLEVLDRVSGRRFGLMEFMAVFLEQRCASIFDLALADDYSPRVTVDGVVVARERWSAPASELGFAGLTDPMAQWLEARRWQQGLGIPRFAFFKVATERKPCFVDFDSPLLVEMMAKLVRRTAEASPASRVQFSEMLPDPEHLWLTDAAQRRYTSELRLVCEMS</sequence>
<dbReference type="Pfam" id="PF04738">
    <property type="entry name" value="Lant_dehydr_N"/>
    <property type="match status" value="1"/>
</dbReference>
<dbReference type="InterPro" id="IPR006827">
    <property type="entry name" value="Lant_deHydtase_N"/>
</dbReference>
<protein>
    <recommendedName>
        <fullName evidence="1">Lantibiotic dehydratase N-terminal domain-containing protein</fullName>
    </recommendedName>
</protein>
<gene>
    <name evidence="2" type="ORF">MVI01_61880</name>
</gene>